<keyword evidence="2" id="KW-0645">Protease</keyword>
<accession>A0A8J7RX06</accession>
<dbReference type="Gene3D" id="3.90.1720.10">
    <property type="entry name" value="endopeptidase domain like (from Nostoc punctiforme)"/>
    <property type="match status" value="1"/>
</dbReference>
<dbReference type="Proteomes" id="UP000672602">
    <property type="component" value="Unassembled WGS sequence"/>
</dbReference>
<dbReference type="PANTHER" id="PTHR47359">
    <property type="entry name" value="PEPTIDOGLYCAN DL-ENDOPEPTIDASE CWLO"/>
    <property type="match status" value="1"/>
</dbReference>
<dbReference type="GO" id="GO:0008234">
    <property type="term" value="F:cysteine-type peptidase activity"/>
    <property type="evidence" value="ECO:0007669"/>
    <property type="project" value="UniProtKB-KW"/>
</dbReference>
<name>A0A8J7RX06_9PROT</name>
<sequence length="287" mass="31162">MASALDSRLNAYRDDLADARLRDRVSASCFVVGEDRQVTAGAAALRRKPDDGAPQDTQLLFGERVRVFEVAGDWAWVQNDRDGYVGYCRVDRLGPVGAPVTHRVAALRTYLYPDASLKVPPLDLLSVEAAVAVSSIEGRWARLDGAAGFVHADHLRAVGENAADPAAVAELFLETPYLWGGKTSVGLDCSGLVQLALHCCGIDCPRDTDMQELALGHALAGGVDAARRGDLVFWPGHVGIMLDATRILHANATDMATRIWDLSVLDTHIERQEGSRLTHIKRVREVF</sequence>
<evidence type="ECO:0000313" key="6">
    <source>
        <dbReference type="EMBL" id="MBP5855970.1"/>
    </source>
</evidence>
<dbReference type="GO" id="GO:0006508">
    <property type="term" value="P:proteolysis"/>
    <property type="evidence" value="ECO:0007669"/>
    <property type="project" value="UniProtKB-KW"/>
</dbReference>
<dbReference type="AlphaFoldDB" id="A0A8J7RX06"/>
<keyword evidence="7" id="KW-1185">Reference proteome</keyword>
<dbReference type="Gene3D" id="2.30.30.40">
    <property type="entry name" value="SH3 Domains"/>
    <property type="match status" value="1"/>
</dbReference>
<proteinExistence type="inferred from homology"/>
<evidence type="ECO:0000256" key="4">
    <source>
        <dbReference type="ARBA" id="ARBA00022807"/>
    </source>
</evidence>
<dbReference type="PANTHER" id="PTHR47359:SF3">
    <property type="entry name" value="NLP_P60 DOMAIN-CONTAINING PROTEIN-RELATED"/>
    <property type="match status" value="1"/>
</dbReference>
<protein>
    <submittedName>
        <fullName evidence="6">C40 family peptidase</fullName>
    </submittedName>
</protein>
<dbReference type="RefSeq" id="WP_210680529.1">
    <property type="nucleotide sequence ID" value="NZ_JAGMWN010000001.1"/>
</dbReference>
<dbReference type="InterPro" id="IPR041382">
    <property type="entry name" value="SH3_16"/>
</dbReference>
<evidence type="ECO:0000256" key="3">
    <source>
        <dbReference type="ARBA" id="ARBA00022801"/>
    </source>
</evidence>
<keyword evidence="3" id="KW-0378">Hydrolase</keyword>
<evidence type="ECO:0000256" key="2">
    <source>
        <dbReference type="ARBA" id="ARBA00022670"/>
    </source>
</evidence>
<reference evidence="6" key="1">
    <citation type="submission" date="2021-04" db="EMBL/GenBank/DDBJ databases">
        <authorList>
            <person name="Zhang D.-C."/>
        </authorList>
    </citation>
    <scope>NUCLEOTIDE SEQUENCE</scope>
    <source>
        <strain evidence="6">CGMCC 1.15697</strain>
    </source>
</reference>
<feature type="domain" description="NlpC/P60" evidence="5">
    <location>
        <begin position="159"/>
        <end position="284"/>
    </location>
</feature>
<dbReference type="InterPro" id="IPR051794">
    <property type="entry name" value="PG_Endopeptidase_C40"/>
</dbReference>
<comment type="caution">
    <text evidence="6">The sequence shown here is derived from an EMBL/GenBank/DDBJ whole genome shotgun (WGS) entry which is preliminary data.</text>
</comment>
<keyword evidence="4" id="KW-0788">Thiol protease</keyword>
<comment type="similarity">
    <text evidence="1">Belongs to the peptidase C40 family.</text>
</comment>
<evidence type="ECO:0000259" key="5">
    <source>
        <dbReference type="PROSITE" id="PS51935"/>
    </source>
</evidence>
<organism evidence="6 7">
    <name type="scientific">Marivibrio halodurans</name>
    <dbReference type="NCBI Taxonomy" id="2039722"/>
    <lineage>
        <taxon>Bacteria</taxon>
        <taxon>Pseudomonadati</taxon>
        <taxon>Pseudomonadota</taxon>
        <taxon>Alphaproteobacteria</taxon>
        <taxon>Rhodospirillales</taxon>
        <taxon>Rhodospirillaceae</taxon>
        <taxon>Marivibrio</taxon>
    </lineage>
</organism>
<dbReference type="PROSITE" id="PS51935">
    <property type="entry name" value="NLPC_P60"/>
    <property type="match status" value="1"/>
</dbReference>
<gene>
    <name evidence="6" type="ORF">KAJ83_03050</name>
</gene>
<evidence type="ECO:0000313" key="7">
    <source>
        <dbReference type="Proteomes" id="UP000672602"/>
    </source>
</evidence>
<dbReference type="InterPro" id="IPR000064">
    <property type="entry name" value="NLP_P60_dom"/>
</dbReference>
<dbReference type="Pfam" id="PF00877">
    <property type="entry name" value="NLPC_P60"/>
    <property type="match status" value="1"/>
</dbReference>
<dbReference type="InterPro" id="IPR038765">
    <property type="entry name" value="Papain-like_cys_pep_sf"/>
</dbReference>
<dbReference type="Pfam" id="PF18348">
    <property type="entry name" value="SH3_16"/>
    <property type="match status" value="1"/>
</dbReference>
<dbReference type="SUPFAM" id="SSF54001">
    <property type="entry name" value="Cysteine proteinases"/>
    <property type="match status" value="1"/>
</dbReference>
<evidence type="ECO:0000256" key="1">
    <source>
        <dbReference type="ARBA" id="ARBA00007074"/>
    </source>
</evidence>
<dbReference type="EMBL" id="JAGMWN010000001">
    <property type="protein sequence ID" value="MBP5855970.1"/>
    <property type="molecule type" value="Genomic_DNA"/>
</dbReference>